<evidence type="ECO:0000256" key="4">
    <source>
        <dbReference type="ARBA" id="ARBA00022737"/>
    </source>
</evidence>
<dbReference type="PANTHER" id="PTHR15454:SF69">
    <property type="entry name" value="SERINE_THREONINE-PROTEIN KINASE 11-INTERACTING PROTEIN"/>
    <property type="match status" value="1"/>
</dbReference>
<dbReference type="Gene3D" id="3.80.10.10">
    <property type="entry name" value="Ribonuclease Inhibitor"/>
    <property type="match status" value="1"/>
</dbReference>
<keyword evidence="7" id="KW-1185">Reference proteome</keyword>
<dbReference type="SUPFAM" id="SSF52058">
    <property type="entry name" value="L domain-like"/>
    <property type="match status" value="2"/>
</dbReference>
<accession>T0RNG8</accession>
<organism evidence="6 7">
    <name type="scientific">Saprolegnia diclina (strain VS20)</name>
    <dbReference type="NCBI Taxonomy" id="1156394"/>
    <lineage>
        <taxon>Eukaryota</taxon>
        <taxon>Sar</taxon>
        <taxon>Stramenopiles</taxon>
        <taxon>Oomycota</taxon>
        <taxon>Saprolegniomycetes</taxon>
        <taxon>Saprolegniales</taxon>
        <taxon>Saprolegniaceae</taxon>
        <taxon>Saprolegnia</taxon>
    </lineage>
</organism>
<dbReference type="RefSeq" id="XP_008612703.1">
    <property type="nucleotide sequence ID" value="XM_008614481.1"/>
</dbReference>
<sequence>MEWGDDDRWDPRRPSPSTPATSPPRSRSSTDEMDFDRFYCDGSFLKLLHETLQTHVSKLKKGAVKLALNPHGIAYLFERLQTTLCPKHAQDGSGRIDGWTIRRTTSSDTMALFECPVLSPMAGDGASDLDQAPIGHLDVLKLSTLLQEAKVLKVSHDAASQRRPCPDLHLEIFSAMTSVELRETPTETLPSLACFPRQLEVLEYHGSPLTSLMELLLHKSWPCLHTLKVCHAALPSWHADLDTFLPALAHVDCSGNALTSIDDLMASTSLLSARFSHNALASFSLRSSYTALTALWLDHNHLTSLEALPTTRLPALQILDLSFNALANVDAIACLASLRLDELYLRGNPLATYPDYRRQVLFHVGPRVELDGAPWTSTELESMRYSRQHGPTTRTDALGYPLLPTTLGLRLRPRPAAIEDTFVLAPLPRPVAKAAARPRVESGWSDNSVVSSVDDFVVETPTHRARARSYYVDEFLRDLAAEEDGSDDDDEDDVDATGSDDEMAMQRPVASKMGLDVRLFLSLDEADALDLPASQEGLPATIHLHASKVLEEVDSGHVLARPLASLRCVAVTDASSPLVKLGFRGLPSVAYEVSANDVAAVVGPLQQLLCRKAVLGTICHSCKAFAVLREPKKRAAASVLHVRKCWVCRSPNVRECSRDQLSARLGAYGGRLEKAAPVAQEIHAGFVLTPEFDDASLLHDDDDDEIVLVVTNAWIKDVKLTWREDEDDARLEAWRRLCHRTPRLHPKDDQLG</sequence>
<dbReference type="OrthoDB" id="676979at2759"/>
<evidence type="ECO:0000256" key="3">
    <source>
        <dbReference type="ARBA" id="ARBA00022614"/>
    </source>
</evidence>
<evidence type="ECO:0000256" key="5">
    <source>
        <dbReference type="SAM" id="MobiDB-lite"/>
    </source>
</evidence>
<dbReference type="Pfam" id="PF13855">
    <property type="entry name" value="LRR_8"/>
    <property type="match status" value="1"/>
</dbReference>
<dbReference type="VEuPathDB" id="FungiDB:SDRG_08588"/>
<evidence type="ECO:0000313" key="7">
    <source>
        <dbReference type="Proteomes" id="UP000030762"/>
    </source>
</evidence>
<dbReference type="OMA" id="TYLKMEF"/>
<keyword evidence="2" id="KW-0963">Cytoplasm</keyword>
<dbReference type="GO" id="GO:0005737">
    <property type="term" value="C:cytoplasm"/>
    <property type="evidence" value="ECO:0007669"/>
    <property type="project" value="UniProtKB-SubCell"/>
</dbReference>
<keyword evidence="3" id="KW-0433">Leucine-rich repeat</keyword>
<reference evidence="6 7" key="1">
    <citation type="submission" date="2012-04" db="EMBL/GenBank/DDBJ databases">
        <title>The Genome Sequence of Saprolegnia declina VS20.</title>
        <authorList>
            <consortium name="The Broad Institute Genome Sequencing Platform"/>
            <person name="Russ C."/>
            <person name="Nusbaum C."/>
            <person name="Tyler B."/>
            <person name="van West P."/>
            <person name="Dieguez-Uribeondo J."/>
            <person name="de Bruijn I."/>
            <person name="Tripathy S."/>
            <person name="Jiang R."/>
            <person name="Young S.K."/>
            <person name="Zeng Q."/>
            <person name="Gargeya S."/>
            <person name="Fitzgerald M."/>
            <person name="Haas B."/>
            <person name="Abouelleil A."/>
            <person name="Alvarado L."/>
            <person name="Arachchi H.M."/>
            <person name="Berlin A."/>
            <person name="Chapman S.B."/>
            <person name="Goldberg J."/>
            <person name="Griggs A."/>
            <person name="Gujja S."/>
            <person name="Hansen M."/>
            <person name="Howarth C."/>
            <person name="Imamovic A."/>
            <person name="Larimer J."/>
            <person name="McCowen C."/>
            <person name="Montmayeur A."/>
            <person name="Murphy C."/>
            <person name="Neiman D."/>
            <person name="Pearson M."/>
            <person name="Priest M."/>
            <person name="Roberts A."/>
            <person name="Saif S."/>
            <person name="Shea T."/>
            <person name="Sisk P."/>
            <person name="Sykes S."/>
            <person name="Wortman J."/>
            <person name="Nusbaum C."/>
            <person name="Birren B."/>
        </authorList>
    </citation>
    <scope>NUCLEOTIDE SEQUENCE [LARGE SCALE GENOMIC DNA]</scope>
    <source>
        <strain evidence="6 7">VS20</strain>
    </source>
</reference>
<dbReference type="AlphaFoldDB" id="T0RNG8"/>
<dbReference type="eggNOG" id="KOG1259">
    <property type="taxonomic scope" value="Eukaryota"/>
</dbReference>
<evidence type="ECO:0000256" key="2">
    <source>
        <dbReference type="ARBA" id="ARBA00022490"/>
    </source>
</evidence>
<dbReference type="InParanoid" id="T0RNG8"/>
<evidence type="ECO:0000256" key="1">
    <source>
        <dbReference type="ARBA" id="ARBA00004496"/>
    </source>
</evidence>
<protein>
    <submittedName>
        <fullName evidence="6">Uncharacterized protein</fullName>
    </submittedName>
</protein>
<feature type="compositionally biased region" description="Acidic residues" evidence="5">
    <location>
        <begin position="481"/>
        <end position="503"/>
    </location>
</feature>
<keyword evidence="4" id="KW-0677">Repeat</keyword>
<proteinExistence type="predicted"/>
<gene>
    <name evidence="6" type="ORF">SDRG_08588</name>
</gene>
<feature type="region of interest" description="Disordered" evidence="5">
    <location>
        <begin position="481"/>
        <end position="507"/>
    </location>
</feature>
<feature type="compositionally biased region" description="Low complexity" evidence="5">
    <location>
        <begin position="18"/>
        <end position="27"/>
    </location>
</feature>
<dbReference type="GeneID" id="19949315"/>
<dbReference type="InterPro" id="IPR032675">
    <property type="entry name" value="LRR_dom_sf"/>
</dbReference>
<comment type="subcellular location">
    <subcellularLocation>
        <location evidence="1">Cytoplasm</location>
    </subcellularLocation>
</comment>
<dbReference type="PROSITE" id="PS51450">
    <property type="entry name" value="LRR"/>
    <property type="match status" value="2"/>
</dbReference>
<name>T0RNG8_SAPDV</name>
<evidence type="ECO:0000313" key="6">
    <source>
        <dbReference type="EMBL" id="EQC33908.1"/>
    </source>
</evidence>
<feature type="region of interest" description="Disordered" evidence="5">
    <location>
        <begin position="1"/>
        <end position="32"/>
    </location>
</feature>
<dbReference type="EMBL" id="JH767157">
    <property type="protein sequence ID" value="EQC33908.1"/>
    <property type="molecule type" value="Genomic_DNA"/>
</dbReference>
<dbReference type="Proteomes" id="UP000030762">
    <property type="component" value="Unassembled WGS sequence"/>
</dbReference>
<dbReference type="PANTHER" id="PTHR15454">
    <property type="entry name" value="NISCHARIN RELATED"/>
    <property type="match status" value="1"/>
</dbReference>
<dbReference type="InterPro" id="IPR001611">
    <property type="entry name" value="Leu-rich_rpt"/>
</dbReference>